<reference evidence="8" key="1">
    <citation type="journal article" date="2020" name="ISME J.">
        <title>Gammaproteobacteria mediating utilization of methyl-, sulfur- and petroleum organic compounds in deep ocean hydrothermal plumes.</title>
        <authorList>
            <person name="Zhou Z."/>
            <person name="Liu Y."/>
            <person name="Pan J."/>
            <person name="Cron B.R."/>
            <person name="Toner B.M."/>
            <person name="Anantharaman K."/>
            <person name="Breier J.A."/>
            <person name="Dick G.J."/>
            <person name="Li M."/>
        </authorList>
    </citation>
    <scope>NUCLEOTIDE SEQUENCE</scope>
    <source>
        <strain evidence="8">SZUA-1385</strain>
    </source>
</reference>
<accession>A0A832YSQ5</accession>
<dbReference type="InterPro" id="IPR023214">
    <property type="entry name" value="HAD_sf"/>
</dbReference>
<protein>
    <recommendedName>
        <fullName evidence="4">Glyceraldehyde 3-phosphate phosphatase</fullName>
    </recommendedName>
</protein>
<sequence length="230" mass="26267">MAIKGVLFDLDDTLYDSSTFADKARKEAIKMMIDAGLNASEMDAYSILQRIIKQKGSNYSRHFDDLVKAIEGQYDPKIITMGIITYHNVKFALLRPYPDTIKTLIELKKMGLKLGVITDGITLKQWEKLIRLGVVDFFDDVVTSEEYGLGKPNIEFYEYALRKINLKAEETVYVGDRVDNDIIPASSIGMHTIRILRGKYRDTKVGNCKYEVKNLWEVIGIVRNLKEGKE</sequence>
<dbReference type="GO" id="GO:0016791">
    <property type="term" value="F:phosphatase activity"/>
    <property type="evidence" value="ECO:0007669"/>
    <property type="project" value="TreeGrafter"/>
</dbReference>
<dbReference type="PRINTS" id="PR00413">
    <property type="entry name" value="HADHALOGNASE"/>
</dbReference>
<organism evidence="8 9">
    <name type="scientific">Methanothermococcus okinawensis</name>
    <dbReference type="NCBI Taxonomy" id="155863"/>
    <lineage>
        <taxon>Archaea</taxon>
        <taxon>Methanobacteriati</taxon>
        <taxon>Methanobacteriota</taxon>
        <taxon>Methanomada group</taxon>
        <taxon>Methanococci</taxon>
        <taxon>Methanococcales</taxon>
        <taxon>Methanococcaceae</taxon>
        <taxon>Methanothermococcus</taxon>
    </lineage>
</organism>
<dbReference type="GO" id="GO:0044281">
    <property type="term" value="P:small molecule metabolic process"/>
    <property type="evidence" value="ECO:0007669"/>
    <property type="project" value="UniProtKB-ARBA"/>
</dbReference>
<evidence type="ECO:0000313" key="9">
    <source>
        <dbReference type="Proteomes" id="UP000605144"/>
    </source>
</evidence>
<evidence type="ECO:0000313" key="8">
    <source>
        <dbReference type="EMBL" id="HIP16853.1"/>
    </source>
</evidence>
<dbReference type="EMBL" id="DQSV01000015">
    <property type="protein sequence ID" value="HIP16853.1"/>
    <property type="molecule type" value="Genomic_DNA"/>
</dbReference>
<dbReference type="SFLD" id="SFLDG01129">
    <property type="entry name" value="C1.5:_HAD__Beta-PGM__Phosphata"/>
    <property type="match status" value="1"/>
</dbReference>
<dbReference type="SFLD" id="SFLDS00003">
    <property type="entry name" value="Haloacid_Dehalogenase"/>
    <property type="match status" value="1"/>
</dbReference>
<dbReference type="NCBIfam" id="TIGR02253">
    <property type="entry name" value="CTE7"/>
    <property type="match status" value="1"/>
</dbReference>
<evidence type="ECO:0000256" key="1">
    <source>
        <dbReference type="ARBA" id="ARBA00001946"/>
    </source>
</evidence>
<evidence type="ECO:0000256" key="5">
    <source>
        <dbReference type="ARBA" id="ARBA00022723"/>
    </source>
</evidence>
<dbReference type="Gene3D" id="1.10.150.520">
    <property type="match status" value="1"/>
</dbReference>
<dbReference type="InterPro" id="IPR006439">
    <property type="entry name" value="HAD-SF_hydro_IA"/>
</dbReference>
<dbReference type="PANTHER" id="PTHR46470:SF2">
    <property type="entry name" value="GLYCERALDEHYDE 3-PHOSPHATE PHOSPHATASE"/>
    <property type="match status" value="1"/>
</dbReference>
<dbReference type="PANTHER" id="PTHR46470">
    <property type="entry name" value="N-ACYLNEURAMINATE-9-PHOSPHATASE"/>
    <property type="match status" value="1"/>
</dbReference>
<evidence type="ECO:0000256" key="3">
    <source>
        <dbReference type="ARBA" id="ARBA00007958"/>
    </source>
</evidence>
<dbReference type="InterPro" id="IPR051400">
    <property type="entry name" value="HAD-like_hydrolase"/>
</dbReference>
<dbReference type="Proteomes" id="UP000605144">
    <property type="component" value="Unassembled WGS sequence"/>
</dbReference>
<evidence type="ECO:0000256" key="4">
    <source>
        <dbReference type="ARBA" id="ARBA00019531"/>
    </source>
</evidence>
<dbReference type="SUPFAM" id="SSF56784">
    <property type="entry name" value="HAD-like"/>
    <property type="match status" value="1"/>
</dbReference>
<dbReference type="InterPro" id="IPR011950">
    <property type="entry name" value="HAD-SF_hydro_IA_CTE7"/>
</dbReference>
<keyword evidence="6 8" id="KW-0378">Hydrolase</keyword>
<dbReference type="InterPro" id="IPR041492">
    <property type="entry name" value="HAD_2"/>
</dbReference>
<dbReference type="Pfam" id="PF13419">
    <property type="entry name" value="HAD_2"/>
    <property type="match status" value="1"/>
</dbReference>
<comment type="function">
    <text evidence="2">Catalyzes the dephosphorylation of D,L-glyceraldehyde 3-phosphate in vitro.</text>
</comment>
<comment type="caution">
    <text evidence="8">The sequence shown here is derived from an EMBL/GenBank/DDBJ whole genome shotgun (WGS) entry which is preliminary data.</text>
</comment>
<evidence type="ECO:0000256" key="2">
    <source>
        <dbReference type="ARBA" id="ARBA00003513"/>
    </source>
</evidence>
<gene>
    <name evidence="8" type="ORF">EYG76_00920</name>
</gene>
<comment type="cofactor">
    <cofactor evidence="1">
        <name>Mg(2+)</name>
        <dbReference type="ChEBI" id="CHEBI:18420"/>
    </cofactor>
</comment>
<keyword evidence="5" id="KW-0479">Metal-binding</keyword>
<name>A0A832YSQ5_9EURY</name>
<evidence type="ECO:0000256" key="6">
    <source>
        <dbReference type="ARBA" id="ARBA00022801"/>
    </source>
</evidence>
<dbReference type="NCBIfam" id="TIGR01549">
    <property type="entry name" value="HAD-SF-IA-v1"/>
    <property type="match status" value="1"/>
</dbReference>
<keyword evidence="7" id="KW-0460">Magnesium</keyword>
<dbReference type="GO" id="GO:0046872">
    <property type="term" value="F:metal ion binding"/>
    <property type="evidence" value="ECO:0007669"/>
    <property type="project" value="UniProtKB-KW"/>
</dbReference>
<dbReference type="AlphaFoldDB" id="A0A832YSQ5"/>
<dbReference type="NCBIfam" id="TIGR01509">
    <property type="entry name" value="HAD-SF-IA-v3"/>
    <property type="match status" value="1"/>
</dbReference>
<evidence type="ECO:0000256" key="7">
    <source>
        <dbReference type="ARBA" id="ARBA00022842"/>
    </source>
</evidence>
<comment type="similarity">
    <text evidence="3">Belongs to the HAD-like hydrolase superfamily.</text>
</comment>
<dbReference type="InterPro" id="IPR036412">
    <property type="entry name" value="HAD-like_sf"/>
</dbReference>
<dbReference type="Gene3D" id="3.40.50.1000">
    <property type="entry name" value="HAD superfamily/HAD-like"/>
    <property type="match status" value="1"/>
</dbReference>
<proteinExistence type="inferred from homology"/>